<name>A0A1G9MWT5_9BACT</name>
<evidence type="ECO:0000313" key="2">
    <source>
        <dbReference type="Proteomes" id="UP000198901"/>
    </source>
</evidence>
<evidence type="ECO:0000313" key="1">
    <source>
        <dbReference type="EMBL" id="SDL78742.1"/>
    </source>
</evidence>
<dbReference type="Proteomes" id="UP000198901">
    <property type="component" value="Unassembled WGS sequence"/>
</dbReference>
<keyword evidence="2" id="KW-1185">Reference proteome</keyword>
<reference evidence="1 2" key="1">
    <citation type="submission" date="2016-10" db="EMBL/GenBank/DDBJ databases">
        <authorList>
            <person name="de Groot N.N."/>
        </authorList>
    </citation>
    <scope>NUCLEOTIDE SEQUENCE [LARGE SCALE GENOMIC DNA]</scope>
    <source>
        <strain evidence="1 2">DSM 21668</strain>
    </source>
</reference>
<dbReference type="AlphaFoldDB" id="A0A1G9MWT5"/>
<proteinExistence type="predicted"/>
<protein>
    <submittedName>
        <fullName evidence="1">Uncharacterized protein</fullName>
    </submittedName>
</protein>
<organism evidence="1 2">
    <name type="scientific">Siphonobacter aquaeclarae</name>
    <dbReference type="NCBI Taxonomy" id="563176"/>
    <lineage>
        <taxon>Bacteria</taxon>
        <taxon>Pseudomonadati</taxon>
        <taxon>Bacteroidota</taxon>
        <taxon>Cytophagia</taxon>
        <taxon>Cytophagales</taxon>
        <taxon>Cytophagaceae</taxon>
        <taxon>Siphonobacter</taxon>
    </lineage>
</organism>
<accession>A0A1G9MWT5</accession>
<sequence>MKDLKIWEFELRTESDMDNWIIHYGFTYIPSILMRNSQYFSEADANGGYVVRKMSNKPENEWRNGSPTVSFTHPFNKVYRKDMFGMSIVTGTNFSTYNAGLGLSYIRGYNGLFTAGVMYTQKDALNGQYKDGSVLKENLNFDQLHYKKGGIEFFFSLSLRLDKNPFAEIPEKK</sequence>
<gene>
    <name evidence="1" type="ORF">SAMN04488090_1777</name>
</gene>
<dbReference type="EMBL" id="FNGS01000003">
    <property type="protein sequence ID" value="SDL78742.1"/>
    <property type="molecule type" value="Genomic_DNA"/>
</dbReference>